<feature type="chain" id="PRO_5032950422" evidence="2">
    <location>
        <begin position="22"/>
        <end position="468"/>
    </location>
</feature>
<keyword evidence="5" id="KW-1185">Reference proteome</keyword>
<sequence>MIKHILSCALVASFSTTNLLAAPSEKPNIILILADDLGNGDLGYNGCKDIRTPQLDLLASQSLILTDTHTTASVCAPSRAGLMSGTYQQRHGFECNGPHGKDGLPGSVVTYAEAMKDAGYETMGLGKWHLGYQPDMHPNAQGFDHFSGFLAGGRSYWSQKKTNNSSMLQRNGTQVPEEKIGYLTDWLTDEAMRLIKKRNTEKPFFMYLSYNAPHTPMHAKEEDLKKYESIEKKNRRTYAAMVDNMDANIGRLLIFLDDQKLRENSIIIFTSDNGGATTNASDNGIYRGMKGSKWEGGHRVPCLISWPKAGIHGGHRVPLLSSTVDFMATSLDAAGEAPQIDKLKLDGVSLLPALRQGPAAKPTAARNALYFRRSAAAAIRENQWQLIRVTEEDNSHRYLLFDLSKDIGQTVDLSQEQPERLQKLATKLQTWEQDMQEPKWLEGKMWEKNQRLKHKMDVIGRDAERRLP</sequence>
<dbReference type="EMBL" id="JACBAZ010000003">
    <property type="protein sequence ID" value="NWK55864.1"/>
    <property type="molecule type" value="Genomic_DNA"/>
</dbReference>
<dbReference type="GO" id="GO:0004065">
    <property type="term" value="F:arylsulfatase activity"/>
    <property type="evidence" value="ECO:0007669"/>
    <property type="project" value="TreeGrafter"/>
</dbReference>
<dbReference type="AlphaFoldDB" id="A0A851GNZ8"/>
<evidence type="ECO:0000256" key="1">
    <source>
        <dbReference type="ARBA" id="ARBA00008779"/>
    </source>
</evidence>
<keyword evidence="2" id="KW-0732">Signal</keyword>
<dbReference type="SUPFAM" id="SSF53649">
    <property type="entry name" value="Alkaline phosphatase-like"/>
    <property type="match status" value="1"/>
</dbReference>
<comment type="similarity">
    <text evidence="1">Belongs to the sulfatase family.</text>
</comment>
<reference evidence="4 5" key="1">
    <citation type="submission" date="2020-07" db="EMBL/GenBank/DDBJ databases">
        <title>Roseicoccus Jingziensis gen. nov., sp. nov., isolated from coastal seawater.</title>
        <authorList>
            <person name="Feng X."/>
        </authorList>
    </citation>
    <scope>NUCLEOTIDE SEQUENCE [LARGE SCALE GENOMIC DNA]</scope>
    <source>
        <strain evidence="4 5">N1E253</strain>
    </source>
</reference>
<evidence type="ECO:0000259" key="3">
    <source>
        <dbReference type="Pfam" id="PF00884"/>
    </source>
</evidence>
<evidence type="ECO:0000256" key="2">
    <source>
        <dbReference type="SAM" id="SignalP"/>
    </source>
</evidence>
<protein>
    <submittedName>
        <fullName evidence="4">Sulfatase-like hydrolase/transferase</fullName>
    </submittedName>
</protein>
<dbReference type="Gene3D" id="3.30.1120.10">
    <property type="match status" value="1"/>
</dbReference>
<gene>
    <name evidence="4" type="ORF">HW115_09595</name>
</gene>
<dbReference type="GO" id="GO:0016740">
    <property type="term" value="F:transferase activity"/>
    <property type="evidence" value="ECO:0007669"/>
    <property type="project" value="UniProtKB-KW"/>
</dbReference>
<keyword evidence="4" id="KW-0808">Transferase</keyword>
<evidence type="ECO:0000313" key="4">
    <source>
        <dbReference type="EMBL" id="NWK55864.1"/>
    </source>
</evidence>
<dbReference type="InterPro" id="IPR000917">
    <property type="entry name" value="Sulfatase_N"/>
</dbReference>
<dbReference type="Gene3D" id="3.40.720.10">
    <property type="entry name" value="Alkaline Phosphatase, subunit A"/>
    <property type="match status" value="1"/>
</dbReference>
<feature type="domain" description="Sulfatase N-terminal" evidence="3">
    <location>
        <begin position="27"/>
        <end position="335"/>
    </location>
</feature>
<proteinExistence type="inferred from homology"/>
<comment type="caution">
    <text evidence="4">The sequence shown here is derived from an EMBL/GenBank/DDBJ whole genome shotgun (WGS) entry which is preliminary data.</text>
</comment>
<feature type="signal peptide" evidence="2">
    <location>
        <begin position="1"/>
        <end position="21"/>
    </location>
</feature>
<evidence type="ECO:0000313" key="5">
    <source>
        <dbReference type="Proteomes" id="UP000557872"/>
    </source>
</evidence>
<accession>A0A851GNZ8</accession>
<dbReference type="Proteomes" id="UP000557872">
    <property type="component" value="Unassembled WGS sequence"/>
</dbReference>
<dbReference type="PANTHER" id="PTHR42693">
    <property type="entry name" value="ARYLSULFATASE FAMILY MEMBER"/>
    <property type="match status" value="1"/>
</dbReference>
<dbReference type="PANTHER" id="PTHR42693:SF33">
    <property type="entry name" value="ARYLSULFATASE"/>
    <property type="match status" value="1"/>
</dbReference>
<name>A0A851GNZ8_9BACT</name>
<organism evidence="4 5">
    <name type="scientific">Oceaniferula marina</name>
    <dbReference type="NCBI Taxonomy" id="2748318"/>
    <lineage>
        <taxon>Bacteria</taxon>
        <taxon>Pseudomonadati</taxon>
        <taxon>Verrucomicrobiota</taxon>
        <taxon>Verrucomicrobiia</taxon>
        <taxon>Verrucomicrobiales</taxon>
        <taxon>Verrucomicrobiaceae</taxon>
        <taxon>Oceaniferula</taxon>
    </lineage>
</organism>
<dbReference type="InterPro" id="IPR050738">
    <property type="entry name" value="Sulfatase"/>
</dbReference>
<dbReference type="InterPro" id="IPR017850">
    <property type="entry name" value="Alkaline_phosphatase_core_sf"/>
</dbReference>
<dbReference type="RefSeq" id="WP_178932401.1">
    <property type="nucleotide sequence ID" value="NZ_JACBAZ010000003.1"/>
</dbReference>
<keyword evidence="4" id="KW-0378">Hydrolase</keyword>
<dbReference type="Pfam" id="PF00884">
    <property type="entry name" value="Sulfatase"/>
    <property type="match status" value="1"/>
</dbReference>